<evidence type="ECO:0000256" key="1">
    <source>
        <dbReference type="SAM" id="MobiDB-lite"/>
    </source>
</evidence>
<keyword evidence="3" id="KW-1185">Reference proteome</keyword>
<comment type="caution">
    <text evidence="2">The sequence shown here is derived from an EMBL/GenBank/DDBJ whole genome shotgun (WGS) entry which is preliminary data.</text>
</comment>
<protein>
    <recommendedName>
        <fullName evidence="4">F-box domain-containing protein</fullName>
    </recommendedName>
</protein>
<dbReference type="Proteomes" id="UP000701801">
    <property type="component" value="Unassembled WGS sequence"/>
</dbReference>
<dbReference type="OrthoDB" id="3445164at2759"/>
<dbReference type="AlphaFoldDB" id="A0A9N9Q7C2"/>
<evidence type="ECO:0000313" key="2">
    <source>
        <dbReference type="EMBL" id="CAG8982605.1"/>
    </source>
</evidence>
<proteinExistence type="predicted"/>
<name>A0A9N9Q7C2_9HELO</name>
<gene>
    <name evidence="2" type="ORF">HYALB_00008097</name>
</gene>
<evidence type="ECO:0008006" key="4">
    <source>
        <dbReference type="Google" id="ProtNLM"/>
    </source>
</evidence>
<dbReference type="EMBL" id="CAJVRM010000662">
    <property type="protein sequence ID" value="CAG8982605.1"/>
    <property type="molecule type" value="Genomic_DNA"/>
</dbReference>
<organism evidence="2 3">
    <name type="scientific">Hymenoscyphus albidus</name>
    <dbReference type="NCBI Taxonomy" id="595503"/>
    <lineage>
        <taxon>Eukaryota</taxon>
        <taxon>Fungi</taxon>
        <taxon>Dikarya</taxon>
        <taxon>Ascomycota</taxon>
        <taxon>Pezizomycotina</taxon>
        <taxon>Leotiomycetes</taxon>
        <taxon>Helotiales</taxon>
        <taxon>Helotiaceae</taxon>
        <taxon>Hymenoscyphus</taxon>
    </lineage>
</organism>
<feature type="region of interest" description="Disordered" evidence="1">
    <location>
        <begin position="190"/>
        <end position="265"/>
    </location>
</feature>
<feature type="compositionally biased region" description="Polar residues" evidence="1">
    <location>
        <begin position="217"/>
        <end position="233"/>
    </location>
</feature>
<reference evidence="2" key="1">
    <citation type="submission" date="2021-07" db="EMBL/GenBank/DDBJ databases">
        <authorList>
            <person name="Durling M."/>
        </authorList>
    </citation>
    <scope>NUCLEOTIDE SEQUENCE</scope>
</reference>
<sequence>MADSAPSAERAQQHAMDLKDPDCWKTFGGGIAPIFAIPVEAHVVRFNNLHLLDAFSLSLTCTYLYALSPTRFIAIRRARHYINTRSANDAPIIPLSLGVPDSAFPLVKGCTLCLPALYYPCHCELHFHIEKFMPAHLKYCNSCRMFTLNYEESQRRLRLERRSGNQRRSRPAGRGVLFNWVPELYYDEHDEQPSAVPTPGPDPDVQMEGIEDEEESLPSTAFPSTAFPSTAQSAAEPGPDPSVEERDEEESLSSTASPHSLHSENERLRLEVRHLREQIRIQDQHMDQLNEFATILQQPAHQRLFSNLPLNNPQQDFTVVHSGI</sequence>
<accession>A0A9N9Q7C2</accession>
<evidence type="ECO:0000313" key="3">
    <source>
        <dbReference type="Proteomes" id="UP000701801"/>
    </source>
</evidence>